<accession>G2Y7Q3</accession>
<sequence>MKIIEDIAVTHEIPVQISHRKDNKEAKQLVYKRTVMSEIAKKDKEEMLVV</sequence>
<protein>
    <submittedName>
        <fullName evidence="1">Uncharacterized protein</fullName>
    </submittedName>
</protein>
<dbReference type="EMBL" id="FQ790293">
    <property type="protein sequence ID" value="CCD48655.1"/>
    <property type="molecule type" value="Genomic_DNA"/>
</dbReference>
<dbReference type="InParanoid" id="G2Y7Q3"/>
<dbReference type="AlphaFoldDB" id="G2Y7Q3"/>
<dbReference type="HOGENOM" id="CLU_3124814_0_0_1"/>
<gene>
    <name evidence="1" type="ORF">BofuT4_P110390.1</name>
</gene>
<dbReference type="Proteomes" id="UP000008177">
    <property type="component" value="Unplaced contigs"/>
</dbReference>
<evidence type="ECO:0000313" key="1">
    <source>
        <dbReference type="EMBL" id="CCD48655.1"/>
    </source>
</evidence>
<reference evidence="2" key="1">
    <citation type="journal article" date="2011" name="PLoS Genet.">
        <title>Genomic analysis of the necrotrophic fungal pathogens Sclerotinia sclerotiorum and Botrytis cinerea.</title>
        <authorList>
            <person name="Amselem J."/>
            <person name="Cuomo C.A."/>
            <person name="van Kan J.A."/>
            <person name="Viaud M."/>
            <person name="Benito E.P."/>
            <person name="Couloux A."/>
            <person name="Coutinho P.M."/>
            <person name="de Vries R.P."/>
            <person name="Dyer P.S."/>
            <person name="Fillinger S."/>
            <person name="Fournier E."/>
            <person name="Gout L."/>
            <person name="Hahn M."/>
            <person name="Kohn L."/>
            <person name="Lapalu N."/>
            <person name="Plummer K.M."/>
            <person name="Pradier J.M."/>
            <person name="Quevillon E."/>
            <person name="Sharon A."/>
            <person name="Simon A."/>
            <person name="ten Have A."/>
            <person name="Tudzynski B."/>
            <person name="Tudzynski P."/>
            <person name="Wincker P."/>
            <person name="Andrew M."/>
            <person name="Anthouard V."/>
            <person name="Beever R.E."/>
            <person name="Beffa R."/>
            <person name="Benoit I."/>
            <person name="Bouzid O."/>
            <person name="Brault B."/>
            <person name="Chen Z."/>
            <person name="Choquer M."/>
            <person name="Collemare J."/>
            <person name="Cotton P."/>
            <person name="Danchin E.G."/>
            <person name="Da Silva C."/>
            <person name="Gautier A."/>
            <person name="Giraud C."/>
            <person name="Giraud T."/>
            <person name="Gonzalez C."/>
            <person name="Grossetete S."/>
            <person name="Guldener U."/>
            <person name="Henrissat B."/>
            <person name="Howlett B.J."/>
            <person name="Kodira C."/>
            <person name="Kretschmer M."/>
            <person name="Lappartient A."/>
            <person name="Leroch M."/>
            <person name="Levis C."/>
            <person name="Mauceli E."/>
            <person name="Neuveglise C."/>
            <person name="Oeser B."/>
            <person name="Pearson M."/>
            <person name="Poulain J."/>
            <person name="Poussereau N."/>
            <person name="Quesneville H."/>
            <person name="Rascle C."/>
            <person name="Schumacher J."/>
            <person name="Segurens B."/>
            <person name="Sexton A."/>
            <person name="Silva E."/>
            <person name="Sirven C."/>
            <person name="Soanes D.M."/>
            <person name="Talbot N.J."/>
            <person name="Templeton M."/>
            <person name="Yandava C."/>
            <person name="Yarden O."/>
            <person name="Zeng Q."/>
            <person name="Rollins J.A."/>
            <person name="Lebrun M.H."/>
            <person name="Dickman M."/>
        </authorList>
    </citation>
    <scope>NUCLEOTIDE SEQUENCE [LARGE SCALE GENOMIC DNA]</scope>
    <source>
        <strain evidence="2">T4</strain>
    </source>
</reference>
<proteinExistence type="predicted"/>
<evidence type="ECO:0000313" key="2">
    <source>
        <dbReference type="Proteomes" id="UP000008177"/>
    </source>
</evidence>
<name>G2Y7Q3_BOTF4</name>
<organism evidence="1 2">
    <name type="scientific">Botryotinia fuckeliana (strain T4)</name>
    <name type="common">Noble rot fungus</name>
    <name type="synonym">Botrytis cinerea</name>
    <dbReference type="NCBI Taxonomy" id="999810"/>
    <lineage>
        <taxon>Eukaryota</taxon>
        <taxon>Fungi</taxon>
        <taxon>Dikarya</taxon>
        <taxon>Ascomycota</taxon>
        <taxon>Pezizomycotina</taxon>
        <taxon>Leotiomycetes</taxon>
        <taxon>Helotiales</taxon>
        <taxon>Sclerotiniaceae</taxon>
        <taxon>Botrytis</taxon>
    </lineage>
</organism>